<organism evidence="2 3">
    <name type="scientific">Halopseudomonas pertucinogena</name>
    <dbReference type="NCBI Taxonomy" id="86175"/>
    <lineage>
        <taxon>Bacteria</taxon>
        <taxon>Pseudomonadati</taxon>
        <taxon>Pseudomonadota</taxon>
        <taxon>Gammaproteobacteria</taxon>
        <taxon>Pseudomonadales</taxon>
        <taxon>Pseudomonadaceae</taxon>
        <taxon>Halopseudomonas</taxon>
    </lineage>
</organism>
<dbReference type="PROSITE" id="PS00108">
    <property type="entry name" value="PROTEIN_KINASE_ST"/>
    <property type="match status" value="1"/>
</dbReference>
<proteinExistence type="predicted"/>
<dbReference type="Proteomes" id="UP000633263">
    <property type="component" value="Unassembled WGS sequence"/>
</dbReference>
<dbReference type="SUPFAM" id="SSF56112">
    <property type="entry name" value="Protein kinase-like (PK-like)"/>
    <property type="match status" value="1"/>
</dbReference>
<evidence type="ECO:0000313" key="2">
    <source>
        <dbReference type="EMBL" id="GGI90888.1"/>
    </source>
</evidence>
<gene>
    <name evidence="2" type="ORF">GCM10009083_04130</name>
</gene>
<keyword evidence="3" id="KW-1185">Reference proteome</keyword>
<dbReference type="RefSeq" id="WP_188634923.1">
    <property type="nucleotide sequence ID" value="NZ_BMNN01000001.1"/>
</dbReference>
<comment type="caution">
    <text evidence="2">The sequence shown here is derived from an EMBL/GenBank/DDBJ whole genome shotgun (WGS) entry which is preliminary data.</text>
</comment>
<feature type="domain" description="Protein kinase" evidence="1">
    <location>
        <begin position="3"/>
        <end position="249"/>
    </location>
</feature>
<dbReference type="InterPro" id="IPR011009">
    <property type="entry name" value="Kinase-like_dom_sf"/>
</dbReference>
<dbReference type="PROSITE" id="PS50011">
    <property type="entry name" value="PROTEIN_KINASE_DOM"/>
    <property type="match status" value="1"/>
</dbReference>
<protein>
    <recommendedName>
        <fullName evidence="1">Protein kinase domain-containing protein</fullName>
    </recommendedName>
</protein>
<reference evidence="3" key="1">
    <citation type="journal article" date="2019" name="Int. J. Syst. Evol. Microbiol.">
        <title>The Global Catalogue of Microorganisms (GCM) 10K type strain sequencing project: providing services to taxonomists for standard genome sequencing and annotation.</title>
        <authorList>
            <consortium name="The Broad Institute Genomics Platform"/>
            <consortium name="The Broad Institute Genome Sequencing Center for Infectious Disease"/>
            <person name="Wu L."/>
            <person name="Ma J."/>
        </authorList>
    </citation>
    <scope>NUCLEOTIDE SEQUENCE [LARGE SCALE GENOMIC DNA]</scope>
    <source>
        <strain evidence="3">JCM 11590</strain>
    </source>
</reference>
<accession>A0ABQ2CID2</accession>
<dbReference type="EMBL" id="BMNN01000001">
    <property type="protein sequence ID" value="GGI90888.1"/>
    <property type="molecule type" value="Genomic_DNA"/>
</dbReference>
<evidence type="ECO:0000259" key="1">
    <source>
        <dbReference type="PROSITE" id="PS50011"/>
    </source>
</evidence>
<sequence length="249" mass="29203">MTWTLDPQYAGGPTGKAFADLDAVFALQGKQITQDSISEVIYVRIADRGYYVKRYTAEGGWLRRLIGRPRIKGEWRNLLLFRGWGIRTAPVVGYGMERRWGAFHRGAMITEEVYGTQDLARLAANHDPRLRNPDWLRQVMRQVADATRLMHERRFAHNDLKWRNILVDDQPSPRIYMIDCPTGTFWWGPLLEHRKNKDLACLDKLGKSALSRTQRLRFYLMYTGKPRLEQEDRNRIRLVLGHMARRPHK</sequence>
<dbReference type="Gene3D" id="1.10.510.10">
    <property type="entry name" value="Transferase(Phosphotransferase) domain 1"/>
    <property type="match status" value="1"/>
</dbReference>
<evidence type="ECO:0000313" key="3">
    <source>
        <dbReference type="Proteomes" id="UP000633263"/>
    </source>
</evidence>
<name>A0ABQ2CID2_9GAMM</name>
<dbReference type="InterPro" id="IPR000719">
    <property type="entry name" value="Prot_kinase_dom"/>
</dbReference>
<dbReference type="Pfam" id="PF06293">
    <property type="entry name" value="Kdo"/>
    <property type="match status" value="1"/>
</dbReference>
<dbReference type="InterPro" id="IPR008271">
    <property type="entry name" value="Ser/Thr_kinase_AS"/>
</dbReference>